<organism evidence="2">
    <name type="scientific">uncultured delta proteobacterium</name>
    <dbReference type="NCBI Taxonomy" id="34034"/>
    <lineage>
        <taxon>Bacteria</taxon>
        <taxon>Deltaproteobacteria</taxon>
        <taxon>environmental samples</taxon>
    </lineage>
</organism>
<evidence type="ECO:0000313" key="2">
    <source>
        <dbReference type="EMBL" id="SBV96090.1"/>
    </source>
</evidence>
<keyword evidence="1" id="KW-0812">Transmembrane</keyword>
<keyword evidence="1" id="KW-1133">Transmembrane helix</keyword>
<feature type="transmembrane region" description="Helical" evidence="1">
    <location>
        <begin position="697"/>
        <end position="719"/>
    </location>
</feature>
<keyword evidence="1" id="KW-0472">Membrane</keyword>
<reference evidence="2" key="1">
    <citation type="submission" date="2016-04" db="EMBL/GenBank/DDBJ databases">
        <authorList>
            <person name="Evans L.H."/>
            <person name="Alamgir A."/>
            <person name="Owens N."/>
            <person name="Weber N.D."/>
            <person name="Virtaneva K."/>
            <person name="Barbian K."/>
            <person name="Babar A."/>
            <person name="Rosenke K."/>
        </authorList>
    </citation>
    <scope>NUCLEOTIDE SEQUENCE</scope>
    <source>
        <strain evidence="2">86</strain>
    </source>
</reference>
<protein>
    <submittedName>
        <fullName evidence="2">Uncharacterized protein</fullName>
    </submittedName>
</protein>
<name>A0A212J9I1_9DELT</name>
<feature type="transmembrane region" description="Helical" evidence="1">
    <location>
        <begin position="772"/>
        <end position="792"/>
    </location>
</feature>
<proteinExistence type="predicted"/>
<dbReference type="AlphaFoldDB" id="A0A212J9I1"/>
<evidence type="ECO:0000256" key="1">
    <source>
        <dbReference type="SAM" id="Phobius"/>
    </source>
</evidence>
<feature type="transmembrane region" description="Helical" evidence="1">
    <location>
        <begin position="804"/>
        <end position="828"/>
    </location>
</feature>
<gene>
    <name evidence="2" type="ORF">KL86DPRO_10984</name>
</gene>
<feature type="transmembrane region" description="Helical" evidence="1">
    <location>
        <begin position="740"/>
        <end position="760"/>
    </location>
</feature>
<sequence length="1012" mass="115143">MNQSPLHFDKEDYDLLEMVNDILTREQKRSRDEQLFAPELHPHGIKEMAVAREILVAYSVINLLDSLEAGEASDRILALRSLHDEVLYTAASSFRYNTGRVLIQIMKDLVRAHGDEDRQLMLARDFRAASTGKRRIIRAMLKRYHLLEMPEDWDQLTFDNHVHDANTKGRKTPTHLIMDAWIKGLKQLTVIHYNFVEPRAVQELMQAAEIMGIDVRIGVEFKARFRGRYIDFIWEPIGLDGAKGMTEFLEEDAMRQLMHDGRSASAFMAQYVFSMLERYNAVHREDLAALFGIGLPVISLNEFLAFVAAGQPSLEHLAELIYKQMFPLMHENLPRLREQYANAATEEERAFIKALVKLMRDLHPELIMESYFTPAKNPDLLNPEVPSDVPETPEFLKTTAQELVARLNAVRPMSRIILTLSGLRTEDALELLYTCEGRITHLELFNLKDFVTGKMPHYKPITELMYAINQGSAFVLKRMIRGIIRDYSEFTGHAGGERRELLTKILRNIPRLQSFYKKAPLKTRVGSDSTSRSYRLHGMGFAFIASLPKPSQKSIRDPKDFLREVIPLRTEIDSVYTYSEPAQRGVSTFKQMAGKFLRKIPGFSLFGCNKKHSWVPRTSTTRHAESKDASIATLGGFQREMPDVIHLETREGTKPKLNSSYLNTKISNSLKVLVGFSLTLAVFSFTQQWWVLAWFGAPIWFAITGLRNIVQSVLGGGGLRRTPLLRWNDYVSWSRICDSLLYTGISVPLLELVLRWGVLGQVFGITAVTNPVLFYTIISAANGMYIASHNLYRGLPREAIVGNLFRSVLAIPLALVYNTVLITLVTVFDVSGGLELLIAGSAIVSKAASDTVAGVIEGIGDQNTNLRTRNWDYTYKLSQLFSCLARLEVLLPEEDVLDLLRKDKDRQPLMAVEIYLLQDAIIIHSLDLMYFWMYQPRARTLLTRLFREMTVEERTTFVLSQAILVRTKEISRMFVDGILGNNFSKPLAFFLDSHAQYLADISQASGVRIPEK</sequence>
<dbReference type="EMBL" id="FLUQ01000001">
    <property type="protein sequence ID" value="SBV96090.1"/>
    <property type="molecule type" value="Genomic_DNA"/>
</dbReference>
<accession>A0A212J9I1</accession>